<dbReference type="OrthoDB" id="2474791at2"/>
<name>A0A2P7V3F0_9BACL</name>
<proteinExistence type="predicted"/>
<dbReference type="AlphaFoldDB" id="A0A2P7V3F0"/>
<dbReference type="EMBL" id="PXZM01000028">
    <property type="protein sequence ID" value="PSJ93742.1"/>
    <property type="molecule type" value="Genomic_DNA"/>
</dbReference>
<dbReference type="RefSeq" id="WP_106839988.1">
    <property type="nucleotide sequence ID" value="NZ_JBCNIW010000011.1"/>
</dbReference>
<evidence type="ECO:0000313" key="3">
    <source>
        <dbReference type="Proteomes" id="UP000240419"/>
    </source>
</evidence>
<dbReference type="Proteomes" id="UP000240419">
    <property type="component" value="Unassembled WGS sequence"/>
</dbReference>
<evidence type="ECO:0000259" key="1">
    <source>
        <dbReference type="Pfam" id="PF14301"/>
    </source>
</evidence>
<gene>
    <name evidence="2" type="ORF">C7R93_17290</name>
</gene>
<dbReference type="Pfam" id="PF14301">
    <property type="entry name" value="DUF4376"/>
    <property type="match status" value="1"/>
</dbReference>
<comment type="caution">
    <text evidence="2">The sequence shown here is derived from an EMBL/GenBank/DDBJ whole genome shotgun (WGS) entry which is preliminary data.</text>
</comment>
<dbReference type="InterPro" id="IPR025484">
    <property type="entry name" value="DUF4376"/>
</dbReference>
<evidence type="ECO:0000313" key="2">
    <source>
        <dbReference type="EMBL" id="PSJ93742.1"/>
    </source>
</evidence>
<accession>A0A2P7V3F0</accession>
<feature type="domain" description="DUF4376" evidence="1">
    <location>
        <begin position="92"/>
        <end position="200"/>
    </location>
</feature>
<reference evidence="2 3" key="1">
    <citation type="submission" date="2018-03" db="EMBL/GenBank/DDBJ databases">
        <title>Brevisbacillus phylogenomics.</title>
        <authorList>
            <person name="Dunlap C."/>
        </authorList>
    </citation>
    <scope>NUCLEOTIDE SEQUENCE [LARGE SCALE GENOMIC DNA]</scope>
    <source>
        <strain evidence="2 3">NRRL NRS-1210</strain>
    </source>
</reference>
<sequence length="204" mass="23298">MQQIGRKIYFDKLTGSVLVDSGERAGFVRETTQEEDFQAYAALAERVPATVGCLQLEYGQDSDKFSQYQYRIDPKSQTIIWDLTPPTASIDQVKAAKIDLLNNECFKAIHAGFISTATKHSFRFNEEDQANFSQQSTLFLLKPELTETQWKTENAGIVTLTRAQFIDVVFEAGQHKQQQIEKYWTLKGNVESATTKEEVDRINW</sequence>
<organism evidence="2 3">
    <name type="scientific">Brevibacillus fortis</name>
    <dbReference type="NCBI Taxonomy" id="2126352"/>
    <lineage>
        <taxon>Bacteria</taxon>
        <taxon>Bacillati</taxon>
        <taxon>Bacillota</taxon>
        <taxon>Bacilli</taxon>
        <taxon>Bacillales</taxon>
        <taxon>Paenibacillaceae</taxon>
        <taxon>Brevibacillus</taxon>
    </lineage>
</organism>
<keyword evidence="3" id="KW-1185">Reference proteome</keyword>
<protein>
    <recommendedName>
        <fullName evidence="1">DUF4376 domain-containing protein</fullName>
    </recommendedName>
</protein>